<dbReference type="EMBL" id="VLKW01000009">
    <property type="protein sequence ID" value="TWI44292.1"/>
    <property type="molecule type" value="Genomic_DNA"/>
</dbReference>
<accession>A0A562PIJ7</accession>
<evidence type="ECO:0000313" key="7">
    <source>
        <dbReference type="Proteomes" id="UP000315112"/>
    </source>
</evidence>
<evidence type="ECO:0000313" key="8">
    <source>
        <dbReference type="Proteomes" id="UP000437862"/>
    </source>
</evidence>
<dbReference type="PANTHER" id="PTHR42805:SF1">
    <property type="entry name" value="PTERIN-4-ALPHA-CARBINOLAMINE DEHYDRATASE-RELATED"/>
    <property type="match status" value="1"/>
</dbReference>
<sequence>MIASADELRMQHCAHATTQLDPAEATRLLALLDGWAIDEGRLTRAFTFRDYYETMAFVNALAYIAHCEDHHPELVIGYRNCVARFATHSVQGLSLNDFICAAKADVLVRVAGRP</sequence>
<dbReference type="SUPFAM" id="SSF55248">
    <property type="entry name" value="PCD-like"/>
    <property type="match status" value="1"/>
</dbReference>
<dbReference type="InterPro" id="IPR001533">
    <property type="entry name" value="Pterin_deHydtase"/>
</dbReference>
<gene>
    <name evidence="5" type="ORF">GO485_24410</name>
    <name evidence="6" type="ORF">IP92_04237</name>
</gene>
<keyword evidence="3 4" id="KW-0456">Lyase</keyword>
<reference evidence="6" key="2">
    <citation type="submission" date="2019-07" db="EMBL/GenBank/DDBJ databases">
        <authorList>
            <person name="Whitman W."/>
            <person name="Huntemann M."/>
            <person name="Clum A."/>
            <person name="Pillay M."/>
            <person name="Palaniappan K."/>
            <person name="Varghese N."/>
            <person name="Mikhailova N."/>
            <person name="Stamatis D."/>
            <person name="Reddy T."/>
            <person name="Daum C."/>
            <person name="Shapiro N."/>
            <person name="Ivanova N."/>
            <person name="Kyrpides N."/>
            <person name="Woyke T."/>
        </authorList>
    </citation>
    <scope>NUCLEOTIDE SEQUENCE</scope>
    <source>
        <strain evidence="6">CGMCC 1.10685</strain>
    </source>
</reference>
<dbReference type="Gene3D" id="3.30.1360.20">
    <property type="entry name" value="Transcriptional coactivator/pterin dehydratase"/>
    <property type="match status" value="1"/>
</dbReference>
<proteinExistence type="inferred from homology"/>
<dbReference type="OrthoDB" id="9794987at2"/>
<dbReference type="EMBL" id="CP046904">
    <property type="protein sequence ID" value="QGZ41888.1"/>
    <property type="molecule type" value="Genomic_DNA"/>
</dbReference>
<reference evidence="5 8" key="3">
    <citation type="submission" date="2019-12" db="EMBL/GenBank/DDBJ databases">
        <title>Draft Genome Sequences of Six Type Strains of the Genus Massilia.</title>
        <authorList>
            <person name="Miess H."/>
            <person name="Frediansyah A."/>
            <person name="Goeker M."/>
            <person name="Gross H."/>
        </authorList>
    </citation>
    <scope>NUCLEOTIDE SEQUENCE [LARGE SCALE GENOMIC DNA]</scope>
    <source>
        <strain evidence="5 8">DSM 26639</strain>
    </source>
</reference>
<dbReference type="InterPro" id="IPR036428">
    <property type="entry name" value="PCD_sf"/>
</dbReference>
<dbReference type="EC" id="4.2.1.96" evidence="4"/>
<evidence type="ECO:0000313" key="6">
    <source>
        <dbReference type="EMBL" id="TWI44292.1"/>
    </source>
</evidence>
<evidence type="ECO:0000313" key="5">
    <source>
        <dbReference type="EMBL" id="QGZ41888.1"/>
    </source>
</evidence>
<dbReference type="Pfam" id="PF01329">
    <property type="entry name" value="Pterin_4a"/>
    <property type="match status" value="1"/>
</dbReference>
<comment type="catalytic activity">
    <reaction evidence="1 4">
        <text>(4aS,6R)-4a-hydroxy-L-erythro-5,6,7,8-tetrahydrobiopterin = (6R)-L-erythro-6,7-dihydrobiopterin + H2O</text>
        <dbReference type="Rhea" id="RHEA:11920"/>
        <dbReference type="ChEBI" id="CHEBI:15377"/>
        <dbReference type="ChEBI" id="CHEBI:15642"/>
        <dbReference type="ChEBI" id="CHEBI:43120"/>
        <dbReference type="EC" id="4.2.1.96"/>
    </reaction>
</comment>
<dbReference type="CDD" id="cd00913">
    <property type="entry name" value="PCD_DCoH_subfamily_a"/>
    <property type="match status" value="1"/>
</dbReference>
<keyword evidence="8" id="KW-1185">Reference proteome</keyword>
<name>A0A562PIJ7_9BURK</name>
<organism evidence="6 7">
    <name type="scientific">Pseudoduganella flava</name>
    <dbReference type="NCBI Taxonomy" id="871742"/>
    <lineage>
        <taxon>Bacteria</taxon>
        <taxon>Pseudomonadati</taxon>
        <taxon>Pseudomonadota</taxon>
        <taxon>Betaproteobacteria</taxon>
        <taxon>Burkholderiales</taxon>
        <taxon>Oxalobacteraceae</taxon>
        <taxon>Telluria group</taxon>
        <taxon>Pseudoduganella</taxon>
    </lineage>
</organism>
<evidence type="ECO:0000256" key="3">
    <source>
        <dbReference type="ARBA" id="ARBA00023239"/>
    </source>
</evidence>
<evidence type="ECO:0000256" key="1">
    <source>
        <dbReference type="ARBA" id="ARBA00001554"/>
    </source>
</evidence>
<dbReference type="HAMAP" id="MF_00434">
    <property type="entry name" value="Pterin_4_alpha"/>
    <property type="match status" value="1"/>
</dbReference>
<dbReference type="PANTHER" id="PTHR42805">
    <property type="entry name" value="PTERIN-4-ALPHA-CARBINOLAMINE DEHYDRATASE-RELATED"/>
    <property type="match status" value="1"/>
</dbReference>
<protein>
    <recommendedName>
        <fullName evidence="4">Putative pterin-4-alpha-carbinolamine dehydratase</fullName>
        <shortName evidence="4">PHS</shortName>
        <ecNumber evidence="4">4.2.1.96</ecNumber>
    </recommendedName>
    <alternativeName>
        <fullName evidence="4">4-alpha-hydroxy-tetrahydropterin dehydratase</fullName>
    </alternativeName>
    <alternativeName>
        <fullName evidence="4">Pterin carbinolamine dehydratase</fullName>
        <shortName evidence="4">PCD</shortName>
    </alternativeName>
</protein>
<dbReference type="GO" id="GO:0008124">
    <property type="term" value="F:4-alpha-hydroxytetrahydrobiopterin dehydratase activity"/>
    <property type="evidence" value="ECO:0007669"/>
    <property type="project" value="UniProtKB-UniRule"/>
</dbReference>
<evidence type="ECO:0000256" key="2">
    <source>
        <dbReference type="ARBA" id="ARBA00006472"/>
    </source>
</evidence>
<dbReference type="InterPro" id="IPR050376">
    <property type="entry name" value="Pterin-4-alpha-carb_dehyd"/>
</dbReference>
<dbReference type="Proteomes" id="UP000315112">
    <property type="component" value="Unassembled WGS sequence"/>
</dbReference>
<evidence type="ECO:0000256" key="4">
    <source>
        <dbReference type="HAMAP-Rule" id="MF_00434"/>
    </source>
</evidence>
<comment type="similarity">
    <text evidence="2 4">Belongs to the pterin-4-alpha-carbinolamine dehydratase family.</text>
</comment>
<dbReference type="AlphaFoldDB" id="A0A562PIJ7"/>
<reference evidence="6 7" key="1">
    <citation type="journal article" date="2015" name="Stand. Genomic Sci.">
        <title>Genomic Encyclopedia of Bacterial and Archaeal Type Strains, Phase III: the genomes of soil and plant-associated and newly described type strains.</title>
        <authorList>
            <person name="Whitman W.B."/>
            <person name="Woyke T."/>
            <person name="Klenk H.P."/>
            <person name="Zhou Y."/>
            <person name="Lilburn T.G."/>
            <person name="Beck B.J."/>
            <person name="De Vos P."/>
            <person name="Vandamme P."/>
            <person name="Eisen J.A."/>
            <person name="Garrity G."/>
            <person name="Hugenholtz P."/>
            <person name="Kyrpides N.C."/>
        </authorList>
    </citation>
    <scope>NUCLEOTIDE SEQUENCE [LARGE SCALE GENOMIC DNA]</scope>
    <source>
        <strain evidence="6 7">CGMCC 1.10685</strain>
    </source>
</reference>
<dbReference type="GO" id="GO:0006729">
    <property type="term" value="P:tetrahydrobiopterin biosynthetic process"/>
    <property type="evidence" value="ECO:0007669"/>
    <property type="project" value="InterPro"/>
</dbReference>
<dbReference type="RefSeq" id="WP_145878839.1">
    <property type="nucleotide sequence ID" value="NZ_CP046904.1"/>
</dbReference>
<dbReference type="Proteomes" id="UP000437862">
    <property type="component" value="Chromosome"/>
</dbReference>